<name>A0A670J766_PODMU</name>
<dbReference type="GO" id="GO:0019276">
    <property type="term" value="P:UDP-N-acetylgalactosamine metabolic process"/>
    <property type="evidence" value="ECO:0007669"/>
    <property type="project" value="TreeGrafter"/>
</dbReference>
<dbReference type="OMA" id="GDCIHRR"/>
<sequence>MLGSSPVGSFLRMEAGCFQFLQKLWRLKYICVIIFSLCAVFYVFMMKGRLTEIKLGWDETPLSLKLLPEEKYKSMFLFDGIWLGPKNHCECVGAKKLTVYQLGNYIDKDKLAAVTERREKEFVDYQRRYPFETKDVLIAQPNTPLSYPIQGAEVMPLHTMVIPGLGFHGASTENLQVILQASFGALNTLADVSQDVVGGRGEKKLTISTPHVKLLNYILEHITYTSTEYLLDVVDLVTFTMGTHQVRFPVTIRQPGLPKLFDPGPDYNISNMVTITTKTFLRYHKLRVLLESIRQYYPNMKVIVADDSEHPEMIQQANVEQYIMPFGKGWFAGRNLAISQVTTKYYLWVDDDFVFTASTKIEKLVEVLENSNLDVVGGSVGGNDYKFKVIYEEGEDSSCLHIRYGSYHRLKGFPNCVVASGVVNFFLARTEESRRVGFDPKLQRVAHSEYFMDGLGILRVGSCNNVVVGHQPHGSAKSTREADVEKTYGRFRANTQEQVRFKLALHYFKNRMKCYTKA</sequence>
<dbReference type="PANTHER" id="PTHR15046:SF2">
    <property type="entry name" value="BETA-1,4 N-ACETYLGALACTOSAMINYLTRANSFERASE 2"/>
    <property type="match status" value="1"/>
</dbReference>
<dbReference type="InterPro" id="IPR011143">
    <property type="entry name" value="GM2_synthase"/>
</dbReference>
<evidence type="ECO:0000259" key="14">
    <source>
        <dbReference type="Pfam" id="PF00535"/>
    </source>
</evidence>
<dbReference type="CDD" id="cd00761">
    <property type="entry name" value="Glyco_tranf_GTA_type"/>
    <property type="match status" value="1"/>
</dbReference>
<evidence type="ECO:0000256" key="8">
    <source>
        <dbReference type="ARBA" id="ARBA00022989"/>
    </source>
</evidence>
<dbReference type="GO" id="GO:0006047">
    <property type="term" value="P:UDP-N-acetylglucosamine metabolic process"/>
    <property type="evidence" value="ECO:0007669"/>
    <property type="project" value="TreeGrafter"/>
</dbReference>
<keyword evidence="9 12" id="KW-0333">Golgi apparatus</keyword>
<dbReference type="GeneTree" id="ENSGT00390000006679"/>
<feature type="transmembrane region" description="Helical" evidence="13">
    <location>
        <begin position="27"/>
        <end position="45"/>
    </location>
</feature>
<dbReference type="PIRSF" id="PIRSF000474">
    <property type="entry name" value="GM2_GD2_synthase"/>
    <property type="match status" value="1"/>
</dbReference>
<evidence type="ECO:0000313" key="16">
    <source>
        <dbReference type="Proteomes" id="UP000472272"/>
    </source>
</evidence>
<accession>A0A670J766</accession>
<dbReference type="InterPro" id="IPR001173">
    <property type="entry name" value="Glyco_trans_2-like"/>
</dbReference>
<dbReference type="KEGG" id="pmua:114608016"/>
<evidence type="ECO:0000256" key="9">
    <source>
        <dbReference type="ARBA" id="ARBA00023034"/>
    </source>
</evidence>
<dbReference type="Ensembl" id="ENSPMRT00000021312.1">
    <property type="protein sequence ID" value="ENSPMRP00000020071.1"/>
    <property type="gene ID" value="ENSPMRG00000013076.1"/>
</dbReference>
<keyword evidence="16" id="KW-1185">Reference proteome</keyword>
<dbReference type="Proteomes" id="UP000472272">
    <property type="component" value="Chromosome 13"/>
</dbReference>
<dbReference type="OrthoDB" id="2139606at2759"/>
<gene>
    <name evidence="15" type="primary">B4GALNT2</name>
</gene>
<evidence type="ECO:0000256" key="6">
    <source>
        <dbReference type="ARBA" id="ARBA00022692"/>
    </source>
</evidence>
<comment type="similarity">
    <text evidence="2 12">Belongs to the glycosyltransferase 2 family.</text>
</comment>
<protein>
    <recommendedName>
        <fullName evidence="12">Beta-1,4 N-acetylgalactosaminyltransferase</fullName>
    </recommendedName>
</protein>
<evidence type="ECO:0000256" key="11">
    <source>
        <dbReference type="ARBA" id="ARBA00023157"/>
    </source>
</evidence>
<dbReference type="GO" id="GO:0000139">
    <property type="term" value="C:Golgi membrane"/>
    <property type="evidence" value="ECO:0007669"/>
    <property type="project" value="UniProtKB-SubCell"/>
</dbReference>
<evidence type="ECO:0000313" key="15">
    <source>
        <dbReference type="Ensembl" id="ENSPMRP00000020071.1"/>
    </source>
</evidence>
<proteinExistence type="inferred from homology"/>
<evidence type="ECO:0000256" key="10">
    <source>
        <dbReference type="ARBA" id="ARBA00023136"/>
    </source>
</evidence>
<dbReference type="AlphaFoldDB" id="A0A670J766"/>
<keyword evidence="8 13" id="KW-1133">Transmembrane helix</keyword>
<keyword evidence="6 13" id="KW-0812">Transmembrane</keyword>
<dbReference type="GO" id="GO:1901137">
    <property type="term" value="P:carbohydrate derivative biosynthetic process"/>
    <property type="evidence" value="ECO:0007669"/>
    <property type="project" value="UniProtKB-ARBA"/>
</dbReference>
<dbReference type="Pfam" id="PF00535">
    <property type="entry name" value="Glycos_transf_2"/>
    <property type="match status" value="1"/>
</dbReference>
<evidence type="ECO:0000256" key="12">
    <source>
        <dbReference type="PIRNR" id="PIRNR000474"/>
    </source>
</evidence>
<keyword evidence="11" id="KW-1015">Disulfide bond</keyword>
<evidence type="ECO:0000256" key="1">
    <source>
        <dbReference type="ARBA" id="ARBA00004323"/>
    </source>
</evidence>
<dbReference type="SUPFAM" id="SSF53448">
    <property type="entry name" value="Nucleotide-diphospho-sugar transferases"/>
    <property type="match status" value="1"/>
</dbReference>
<keyword evidence="4 12" id="KW-0328">Glycosyltransferase</keyword>
<dbReference type="RefSeq" id="XP_028607614.1">
    <property type="nucleotide sequence ID" value="XM_028751781.1"/>
</dbReference>
<reference evidence="15" key="3">
    <citation type="submission" date="2025-09" db="UniProtKB">
        <authorList>
            <consortium name="Ensembl"/>
        </authorList>
    </citation>
    <scope>IDENTIFICATION</scope>
</reference>
<keyword evidence="10 12" id="KW-0472">Membrane</keyword>
<evidence type="ECO:0000256" key="4">
    <source>
        <dbReference type="ARBA" id="ARBA00022676"/>
    </source>
</evidence>
<reference evidence="15" key="2">
    <citation type="submission" date="2025-08" db="UniProtKB">
        <authorList>
            <consortium name="Ensembl"/>
        </authorList>
    </citation>
    <scope>IDENTIFICATION</scope>
</reference>
<dbReference type="PANTHER" id="PTHR15046">
    <property type="entry name" value="GLYCO_TRANS_2-LIKE DOMAIN-CONTAINING PROTEIN"/>
    <property type="match status" value="1"/>
</dbReference>
<evidence type="ECO:0000256" key="5">
    <source>
        <dbReference type="ARBA" id="ARBA00022679"/>
    </source>
</evidence>
<keyword evidence="5 12" id="KW-0808">Transferase</keyword>
<dbReference type="Gene3D" id="3.90.550.10">
    <property type="entry name" value="Spore Coat Polysaccharide Biosynthesis Protein SpsA, Chain A"/>
    <property type="match status" value="1"/>
</dbReference>
<keyword evidence="7" id="KW-0735">Signal-anchor</keyword>
<feature type="domain" description="Glycosyltransferase 2-like" evidence="14">
    <location>
        <begin position="278"/>
        <end position="394"/>
    </location>
</feature>
<evidence type="ECO:0000256" key="13">
    <source>
        <dbReference type="SAM" id="Phobius"/>
    </source>
</evidence>
<dbReference type="InterPro" id="IPR029044">
    <property type="entry name" value="Nucleotide-diphossugar_trans"/>
</dbReference>
<evidence type="ECO:0000256" key="7">
    <source>
        <dbReference type="ARBA" id="ARBA00022968"/>
    </source>
</evidence>
<comment type="subunit">
    <text evidence="3">Homodimer; disulfide-linked.</text>
</comment>
<evidence type="ECO:0000256" key="3">
    <source>
        <dbReference type="ARBA" id="ARBA00011748"/>
    </source>
</evidence>
<reference evidence="15 16" key="1">
    <citation type="journal article" date="2019" name="Proc. Natl. Acad. Sci. U.S.A.">
        <title>Regulatory changes in pterin and carotenoid genes underlie balanced color polymorphisms in the wall lizard.</title>
        <authorList>
            <person name="Andrade P."/>
            <person name="Pinho C."/>
            <person name="Perez I de Lanuza G."/>
            <person name="Afonso S."/>
            <person name="Brejcha J."/>
            <person name="Rubin C.J."/>
            <person name="Wallerman O."/>
            <person name="Pereira P."/>
            <person name="Sabatino S.J."/>
            <person name="Bellati A."/>
            <person name="Pellitteri-Rosa D."/>
            <person name="Bosakova Z."/>
            <person name="Bunikis I."/>
            <person name="Carretero M.A."/>
            <person name="Feiner N."/>
            <person name="Marsik P."/>
            <person name="Pauperio F."/>
            <person name="Salvi D."/>
            <person name="Soler L."/>
            <person name="While G.M."/>
            <person name="Uller T."/>
            <person name="Font E."/>
            <person name="Andersson L."/>
            <person name="Carneiro M."/>
        </authorList>
    </citation>
    <scope>NUCLEOTIDE SEQUENCE</scope>
</reference>
<dbReference type="CTD" id="124872"/>
<organism evidence="15 16">
    <name type="scientific">Podarcis muralis</name>
    <name type="common">Wall lizard</name>
    <name type="synonym">Lacerta muralis</name>
    <dbReference type="NCBI Taxonomy" id="64176"/>
    <lineage>
        <taxon>Eukaryota</taxon>
        <taxon>Metazoa</taxon>
        <taxon>Chordata</taxon>
        <taxon>Craniata</taxon>
        <taxon>Vertebrata</taxon>
        <taxon>Euteleostomi</taxon>
        <taxon>Lepidosauria</taxon>
        <taxon>Squamata</taxon>
        <taxon>Bifurcata</taxon>
        <taxon>Unidentata</taxon>
        <taxon>Episquamata</taxon>
        <taxon>Laterata</taxon>
        <taxon>Lacertibaenia</taxon>
        <taxon>Lacertidae</taxon>
        <taxon>Podarcis</taxon>
    </lineage>
</organism>
<dbReference type="GeneID" id="114608016"/>
<comment type="subcellular location">
    <subcellularLocation>
        <location evidence="1">Golgi apparatus membrane</location>
        <topology evidence="1">Single-pass type II membrane protein</topology>
    </subcellularLocation>
</comment>
<evidence type="ECO:0000256" key="2">
    <source>
        <dbReference type="ARBA" id="ARBA00006739"/>
    </source>
</evidence>
<dbReference type="GO" id="GO:0008376">
    <property type="term" value="F:acetylgalactosaminyltransferase activity"/>
    <property type="evidence" value="ECO:0007669"/>
    <property type="project" value="TreeGrafter"/>
</dbReference>